<dbReference type="EMBL" id="CP119892">
    <property type="protein sequence ID" value="WFD25719.1"/>
    <property type="molecule type" value="Genomic_DNA"/>
</dbReference>
<dbReference type="Pfam" id="PF04241">
    <property type="entry name" value="DUF423"/>
    <property type="match status" value="1"/>
</dbReference>
<protein>
    <recommendedName>
        <fullName evidence="9">DUF423-domain-containing protein</fullName>
    </recommendedName>
</protein>
<feature type="transmembrane region" description="Helical" evidence="6">
    <location>
        <begin position="71"/>
        <end position="90"/>
    </location>
</feature>
<comment type="similarity">
    <text evidence="2">Belongs to the eukaryotic ATPase epsilon family.</text>
</comment>
<evidence type="ECO:0000256" key="3">
    <source>
        <dbReference type="ARBA" id="ARBA00022692"/>
    </source>
</evidence>
<dbReference type="GO" id="GO:0005743">
    <property type="term" value="C:mitochondrial inner membrane"/>
    <property type="evidence" value="ECO:0007669"/>
    <property type="project" value="InterPro"/>
</dbReference>
<dbReference type="Gene3D" id="1.10.1620.20">
    <property type="entry name" value="ATP synthase, F1 complex, epsilon subunit superfamily, mitochondrial"/>
    <property type="match status" value="1"/>
</dbReference>
<evidence type="ECO:0000313" key="7">
    <source>
        <dbReference type="EMBL" id="WFD25719.1"/>
    </source>
</evidence>
<evidence type="ECO:0000256" key="5">
    <source>
        <dbReference type="ARBA" id="ARBA00023136"/>
    </source>
</evidence>
<keyword evidence="4 6" id="KW-1133">Transmembrane helix</keyword>
<keyword evidence="3 6" id="KW-0812">Transmembrane</keyword>
<name>A0AAF0J1A2_9BASI</name>
<evidence type="ECO:0000313" key="8">
    <source>
        <dbReference type="Proteomes" id="UP001213623"/>
    </source>
</evidence>
<evidence type="ECO:0000256" key="2">
    <source>
        <dbReference type="ARBA" id="ARBA00009502"/>
    </source>
</evidence>
<organism evidence="7 8">
    <name type="scientific">Malassezia nana</name>
    <dbReference type="NCBI Taxonomy" id="180528"/>
    <lineage>
        <taxon>Eukaryota</taxon>
        <taxon>Fungi</taxon>
        <taxon>Dikarya</taxon>
        <taxon>Basidiomycota</taxon>
        <taxon>Ustilaginomycotina</taxon>
        <taxon>Malasseziomycetes</taxon>
        <taxon>Malasseziales</taxon>
        <taxon>Malasseziaceae</taxon>
        <taxon>Malassezia</taxon>
    </lineage>
</organism>
<dbReference type="PANTHER" id="PTHR43461:SF1">
    <property type="entry name" value="TRANSMEMBRANE PROTEIN 256"/>
    <property type="match status" value="1"/>
</dbReference>
<keyword evidence="8" id="KW-1185">Reference proteome</keyword>
<dbReference type="PANTHER" id="PTHR43461">
    <property type="entry name" value="TRANSMEMBRANE PROTEIN 256"/>
    <property type="match status" value="1"/>
</dbReference>
<evidence type="ECO:0000256" key="6">
    <source>
        <dbReference type="SAM" id="Phobius"/>
    </source>
</evidence>
<feature type="transmembrane region" description="Helical" evidence="6">
    <location>
        <begin position="102"/>
        <end position="120"/>
    </location>
</feature>
<accession>A0AAF0J1A2</accession>
<keyword evidence="5 6" id="KW-0472">Membrane</keyword>
<feature type="transmembrane region" description="Helical" evidence="6">
    <location>
        <begin position="44"/>
        <end position="64"/>
    </location>
</feature>
<gene>
    <name evidence="7" type="ORF">MNAN1_000685</name>
</gene>
<dbReference type="Pfam" id="PF04627">
    <property type="entry name" value="ATP-synt_Eps"/>
    <property type="match status" value="1"/>
</dbReference>
<dbReference type="AlphaFoldDB" id="A0AAF0J1A2"/>
<comment type="subcellular location">
    <subcellularLocation>
        <location evidence="1">Membrane</location>
        <topology evidence="1">Multi-pass membrane protein</topology>
    </subcellularLocation>
</comment>
<evidence type="ECO:0000256" key="1">
    <source>
        <dbReference type="ARBA" id="ARBA00004141"/>
    </source>
</evidence>
<dbReference type="GO" id="GO:0046933">
    <property type="term" value="F:proton-transporting ATP synthase activity, rotational mechanism"/>
    <property type="evidence" value="ECO:0007669"/>
    <property type="project" value="InterPro"/>
</dbReference>
<dbReference type="InterPro" id="IPR036742">
    <property type="entry name" value="ATP_synth_F1_esu_sf_mt"/>
</dbReference>
<dbReference type="Proteomes" id="UP001213623">
    <property type="component" value="Chromosome 1"/>
</dbReference>
<evidence type="ECO:0008006" key="9">
    <source>
        <dbReference type="Google" id="ProtNLM"/>
    </source>
</evidence>
<dbReference type="InterPro" id="IPR006696">
    <property type="entry name" value="DUF423"/>
</dbReference>
<dbReference type="GO" id="GO:0045259">
    <property type="term" value="C:proton-transporting ATP synthase complex"/>
    <property type="evidence" value="ECO:0007669"/>
    <property type="project" value="InterPro"/>
</dbReference>
<dbReference type="SUPFAM" id="SSF48690">
    <property type="entry name" value="Epsilon subunit of mitochondrial F1F0-ATP synthase"/>
    <property type="match status" value="1"/>
</dbReference>
<proteinExistence type="inferred from homology"/>
<reference evidence="7" key="1">
    <citation type="submission" date="2023-03" db="EMBL/GenBank/DDBJ databases">
        <title>Mating type loci evolution in Malassezia.</title>
        <authorList>
            <person name="Coelho M.A."/>
        </authorList>
    </citation>
    <scope>NUCLEOTIDE SEQUENCE</scope>
    <source>
        <strain evidence="7">CBS 9557</strain>
    </source>
</reference>
<dbReference type="InterPro" id="IPR006721">
    <property type="entry name" value="ATP_synth_F1_esu_mt"/>
</dbReference>
<evidence type="ECO:0000256" key="4">
    <source>
        <dbReference type="ARBA" id="ARBA00022989"/>
    </source>
</evidence>
<sequence length="177" mass="19058">MASWIATVGALSGASSVVLGALGAHGLKSQMTPQQHATFMTANKYHMLHSVLVFSAASLSPLTLATKIGCYAILGGIVLFSFAIYALNLLPSTSKIHKLLGPVPPFGGTSFIIGWLALAYSRSPYSKYTTVAARATRQALKETERAEAERRAYQALRYQEWKNGEAGEHINLGTEEK</sequence>